<dbReference type="NCBIfam" id="NF002017">
    <property type="entry name" value="PRK00823.1-2"/>
    <property type="match status" value="1"/>
</dbReference>
<dbReference type="GO" id="GO:0006729">
    <property type="term" value="P:tetrahydrobiopterin biosynthetic process"/>
    <property type="evidence" value="ECO:0007669"/>
    <property type="project" value="InterPro"/>
</dbReference>
<dbReference type="PANTHER" id="PTHR12599:SF0">
    <property type="entry name" value="PTERIN-4-ALPHA-CARBINOLAMINE DEHYDRATASE"/>
    <property type="match status" value="1"/>
</dbReference>
<dbReference type="HAMAP" id="MF_00434">
    <property type="entry name" value="Pterin_4_alpha"/>
    <property type="match status" value="1"/>
</dbReference>
<dbReference type="Pfam" id="PF01329">
    <property type="entry name" value="Pterin_4a"/>
    <property type="match status" value="1"/>
</dbReference>
<evidence type="ECO:0000313" key="6">
    <source>
        <dbReference type="Proteomes" id="UP000176923"/>
    </source>
</evidence>
<proteinExistence type="inferred from homology"/>
<dbReference type="InterPro" id="IPR036428">
    <property type="entry name" value="PCD_sf"/>
</dbReference>
<evidence type="ECO:0000256" key="1">
    <source>
        <dbReference type="ARBA" id="ARBA00001554"/>
    </source>
</evidence>
<keyword evidence="3 4" id="KW-0456">Lyase</keyword>
<dbReference type="CDD" id="cd00913">
    <property type="entry name" value="PCD_DCoH_subfamily_a"/>
    <property type="match status" value="1"/>
</dbReference>
<comment type="caution">
    <text evidence="5">The sequence shown here is derived from an EMBL/GenBank/DDBJ whole genome shotgun (WGS) entry which is preliminary data.</text>
</comment>
<dbReference type="EC" id="4.2.1.96" evidence="4"/>
<name>A0A1F5ZP04_9BACT</name>
<dbReference type="InterPro" id="IPR001533">
    <property type="entry name" value="Pterin_deHydtase"/>
</dbReference>
<evidence type="ECO:0000256" key="2">
    <source>
        <dbReference type="ARBA" id="ARBA00006472"/>
    </source>
</evidence>
<dbReference type="STRING" id="1798382.A3D77_00970"/>
<evidence type="ECO:0000313" key="5">
    <source>
        <dbReference type="EMBL" id="OGG14064.1"/>
    </source>
</evidence>
<dbReference type="Proteomes" id="UP000176923">
    <property type="component" value="Unassembled WGS sequence"/>
</dbReference>
<dbReference type="SUPFAM" id="SSF55248">
    <property type="entry name" value="PCD-like"/>
    <property type="match status" value="1"/>
</dbReference>
<evidence type="ECO:0000256" key="3">
    <source>
        <dbReference type="ARBA" id="ARBA00023239"/>
    </source>
</evidence>
<sequence>MKDNQLVHLQQGNCKPCEGGVAPLKRNEFQPYLDAISGWNAVDEKKIEKDFKFKNFKEALAFVDKVGEIAEKEGHHPDMYLHGWNKVKLTLSTHAIGGLSINDFILAAKVDQQSTITTLT</sequence>
<reference evidence="5 6" key="1">
    <citation type="journal article" date="2016" name="Nat. Commun.">
        <title>Thousands of microbial genomes shed light on interconnected biogeochemical processes in an aquifer system.</title>
        <authorList>
            <person name="Anantharaman K."/>
            <person name="Brown C.T."/>
            <person name="Hug L.A."/>
            <person name="Sharon I."/>
            <person name="Castelle C.J."/>
            <person name="Probst A.J."/>
            <person name="Thomas B.C."/>
            <person name="Singh A."/>
            <person name="Wilkins M.J."/>
            <person name="Karaoz U."/>
            <person name="Brodie E.L."/>
            <person name="Williams K.H."/>
            <person name="Hubbard S.S."/>
            <person name="Banfield J.F."/>
        </authorList>
    </citation>
    <scope>NUCLEOTIDE SEQUENCE [LARGE SCALE GENOMIC DNA]</scope>
</reference>
<gene>
    <name evidence="5" type="ORF">A3D77_00970</name>
</gene>
<dbReference type="AlphaFoldDB" id="A0A1F5ZP04"/>
<accession>A0A1F5ZP04</accession>
<organism evidence="5 6">
    <name type="scientific">Candidatus Gottesmanbacteria bacterium RIFCSPHIGHO2_02_FULL_39_11</name>
    <dbReference type="NCBI Taxonomy" id="1798382"/>
    <lineage>
        <taxon>Bacteria</taxon>
        <taxon>Candidatus Gottesmaniibacteriota</taxon>
    </lineage>
</organism>
<dbReference type="EMBL" id="MFJL01000029">
    <property type="protein sequence ID" value="OGG14064.1"/>
    <property type="molecule type" value="Genomic_DNA"/>
</dbReference>
<evidence type="ECO:0000256" key="4">
    <source>
        <dbReference type="HAMAP-Rule" id="MF_00434"/>
    </source>
</evidence>
<dbReference type="PANTHER" id="PTHR12599">
    <property type="entry name" value="PTERIN-4-ALPHA-CARBINOLAMINE DEHYDRATASE"/>
    <property type="match status" value="1"/>
</dbReference>
<dbReference type="GO" id="GO:0008124">
    <property type="term" value="F:4-alpha-hydroxytetrahydrobiopterin dehydratase activity"/>
    <property type="evidence" value="ECO:0007669"/>
    <property type="project" value="UniProtKB-UniRule"/>
</dbReference>
<comment type="similarity">
    <text evidence="2 4">Belongs to the pterin-4-alpha-carbinolamine dehydratase family.</text>
</comment>
<dbReference type="Gene3D" id="3.30.1360.20">
    <property type="entry name" value="Transcriptional coactivator/pterin dehydratase"/>
    <property type="match status" value="1"/>
</dbReference>
<comment type="catalytic activity">
    <reaction evidence="1 4">
        <text>(4aS,6R)-4a-hydroxy-L-erythro-5,6,7,8-tetrahydrobiopterin = (6R)-L-erythro-6,7-dihydrobiopterin + H2O</text>
        <dbReference type="Rhea" id="RHEA:11920"/>
        <dbReference type="ChEBI" id="CHEBI:15377"/>
        <dbReference type="ChEBI" id="CHEBI:15642"/>
        <dbReference type="ChEBI" id="CHEBI:43120"/>
        <dbReference type="EC" id="4.2.1.96"/>
    </reaction>
</comment>
<protein>
    <recommendedName>
        <fullName evidence="4">Putative pterin-4-alpha-carbinolamine dehydratase</fullName>
        <shortName evidence="4">PHS</shortName>
        <ecNumber evidence="4">4.2.1.96</ecNumber>
    </recommendedName>
    <alternativeName>
        <fullName evidence="4">4-alpha-hydroxy-tetrahydropterin dehydratase</fullName>
    </alternativeName>
    <alternativeName>
        <fullName evidence="4">Pterin carbinolamine dehydratase</fullName>
        <shortName evidence="4">PCD</shortName>
    </alternativeName>
</protein>